<dbReference type="AlphaFoldDB" id="E9I7C9"/>
<dbReference type="Pfam" id="PF16872">
    <property type="entry name" value="putAbiC"/>
    <property type="match status" value="1"/>
</dbReference>
<dbReference type="EMBL" id="GL737132">
    <property type="protein sequence ID" value="EFX60101.1"/>
    <property type="molecule type" value="Genomic_DNA"/>
</dbReference>
<feature type="transmembrane region" description="Helical" evidence="2">
    <location>
        <begin position="20"/>
        <end position="39"/>
    </location>
</feature>
<evidence type="ECO:0008006" key="5">
    <source>
        <dbReference type="Google" id="ProtNLM"/>
    </source>
</evidence>
<protein>
    <recommendedName>
        <fullName evidence="5">Phage abortive infection protein</fullName>
    </recommendedName>
</protein>
<reference evidence="3 4" key="1">
    <citation type="journal article" date="2011" name="Science">
        <title>The ecoresponsive genome of Daphnia pulex.</title>
        <authorList>
            <person name="Colbourne J.K."/>
            <person name="Pfrender M.E."/>
            <person name="Gilbert D."/>
            <person name="Thomas W.K."/>
            <person name="Tucker A."/>
            <person name="Oakley T.H."/>
            <person name="Tokishita S."/>
            <person name="Aerts A."/>
            <person name="Arnold G.J."/>
            <person name="Basu M.K."/>
            <person name="Bauer D.J."/>
            <person name="Caceres C.E."/>
            <person name="Carmel L."/>
            <person name="Casola C."/>
            <person name="Choi J.H."/>
            <person name="Detter J.C."/>
            <person name="Dong Q."/>
            <person name="Dusheyko S."/>
            <person name="Eads B.D."/>
            <person name="Frohlich T."/>
            <person name="Geiler-Samerotte K.A."/>
            <person name="Gerlach D."/>
            <person name="Hatcher P."/>
            <person name="Jogdeo S."/>
            <person name="Krijgsveld J."/>
            <person name="Kriventseva E.V."/>
            <person name="Kultz D."/>
            <person name="Laforsch C."/>
            <person name="Lindquist E."/>
            <person name="Lopez J."/>
            <person name="Manak J.R."/>
            <person name="Muller J."/>
            <person name="Pangilinan J."/>
            <person name="Patwardhan R.P."/>
            <person name="Pitluck S."/>
            <person name="Pritham E.J."/>
            <person name="Rechtsteiner A."/>
            <person name="Rho M."/>
            <person name="Rogozin I.B."/>
            <person name="Sakarya O."/>
            <person name="Salamov A."/>
            <person name="Schaack S."/>
            <person name="Shapiro H."/>
            <person name="Shiga Y."/>
            <person name="Skalitzky C."/>
            <person name="Smith Z."/>
            <person name="Souvorov A."/>
            <person name="Sung W."/>
            <person name="Tang Z."/>
            <person name="Tsuchiya D."/>
            <person name="Tu H."/>
            <person name="Vos H."/>
            <person name="Wang M."/>
            <person name="Wolf Y.I."/>
            <person name="Yamagata H."/>
            <person name="Yamada T."/>
            <person name="Ye Y."/>
            <person name="Shaw J.R."/>
            <person name="Andrews J."/>
            <person name="Crease T.J."/>
            <person name="Tang H."/>
            <person name="Lucas S.M."/>
            <person name="Robertson H.M."/>
            <person name="Bork P."/>
            <person name="Koonin E.V."/>
            <person name="Zdobnov E.M."/>
            <person name="Grigoriev I.V."/>
            <person name="Lynch M."/>
            <person name="Boore J.L."/>
        </authorList>
    </citation>
    <scope>NUCLEOTIDE SEQUENCE [LARGE SCALE GENOMIC DNA]</scope>
</reference>
<name>E9I7C9_DAPPU</name>
<dbReference type="KEGG" id="dpx:DAPPUDRAFT_125505"/>
<sequence length="287" mass="33199">MEYLKIKLLKYAGHPHQWPWFVMIAAGILVLSYGYVFRALPWTSNPSAWGSFGDYMGGLLNPAVSTLTLVVAIKVWAQQREELEETKRALKDQAETAQANRREQRFFDLMQVYQQTLHTFQGTTGRGDSRNGKPALDIWLTSQKQLGGMIGSEALRGRLNPEATRAQAHLDNWIDQAIQHWKKPYVEDSLNHYFRVIFRILHDAEDLLEQDRHRFIRIFRAQLSRTELLLLGLNLWITEEGQKMQPIACEYGLLKHLPQCNLRDVLEKDLPPLVFGRRFAEIKASQS</sequence>
<feature type="transmembrane region" description="Helical" evidence="2">
    <location>
        <begin position="59"/>
        <end position="77"/>
    </location>
</feature>
<proteinExistence type="predicted"/>
<keyword evidence="4" id="KW-1185">Reference proteome</keyword>
<keyword evidence="2" id="KW-1133">Transmembrane helix</keyword>
<gene>
    <name evidence="3" type="ORF">DAPPUDRAFT_125505</name>
</gene>
<keyword evidence="1" id="KW-0175">Coiled coil</keyword>
<organism evidence="3 4">
    <name type="scientific">Daphnia pulex</name>
    <name type="common">Water flea</name>
    <dbReference type="NCBI Taxonomy" id="6669"/>
    <lineage>
        <taxon>Eukaryota</taxon>
        <taxon>Metazoa</taxon>
        <taxon>Ecdysozoa</taxon>
        <taxon>Arthropoda</taxon>
        <taxon>Crustacea</taxon>
        <taxon>Branchiopoda</taxon>
        <taxon>Diplostraca</taxon>
        <taxon>Cladocera</taxon>
        <taxon>Anomopoda</taxon>
        <taxon>Daphniidae</taxon>
        <taxon>Daphnia</taxon>
    </lineage>
</organism>
<evidence type="ECO:0000256" key="2">
    <source>
        <dbReference type="SAM" id="Phobius"/>
    </source>
</evidence>
<keyword evidence="2" id="KW-0472">Membrane</keyword>
<dbReference type="InterPro" id="IPR031709">
    <property type="entry name" value="PutAbiC"/>
</dbReference>
<feature type="coiled-coil region" evidence="1">
    <location>
        <begin position="73"/>
        <end position="103"/>
    </location>
</feature>
<evidence type="ECO:0000313" key="3">
    <source>
        <dbReference type="EMBL" id="EFX60101.1"/>
    </source>
</evidence>
<evidence type="ECO:0000256" key="1">
    <source>
        <dbReference type="SAM" id="Coils"/>
    </source>
</evidence>
<evidence type="ECO:0000313" key="4">
    <source>
        <dbReference type="Proteomes" id="UP000000305"/>
    </source>
</evidence>
<dbReference type="Proteomes" id="UP000000305">
    <property type="component" value="Unassembled WGS sequence"/>
</dbReference>
<accession>E9I7C9</accession>
<keyword evidence="2" id="KW-0812">Transmembrane</keyword>
<dbReference type="InParanoid" id="E9I7C9"/>
<dbReference type="HOGENOM" id="CLU_939484_0_0_1"/>